<dbReference type="NCBIfam" id="TIGR00730">
    <property type="entry name" value="Rossman fold protein, TIGR00730 family"/>
    <property type="match status" value="1"/>
</dbReference>
<sequence length="287" mass="32296">MTKLRKTSKTKLQDEVSNVGSGQTIVQPDANDNKASSLQEAKKLAKREVPQISEDDKRIREAFTDKNWNEIKIADSWQIFKVMSEFVEGFEKMAKIGPCVSIFGSARTKADNPYYIMAEEIAAKLVRHGYGVITGGGPGIMEAGNKGAHSEGGRSVGLNIHLPFEQFNNIYIDPDKLINFDYFFVRKVMFVKYAQGFIGMPGGFGTLDELFEAITLIQTKKIGRFPIVLVGKAYWQGMFDWIRDVMLHQESNISPEDMDLVHLVDNATDAVKVIDDFYSKYLLSPNF</sequence>
<dbReference type="KEGG" id="nib:GU926_13840"/>
<dbReference type="SUPFAM" id="SSF102405">
    <property type="entry name" value="MCP/YpsA-like"/>
    <property type="match status" value="1"/>
</dbReference>
<keyword evidence="2" id="KW-0203">Cytokinin biosynthesis</keyword>
<dbReference type="PANTHER" id="PTHR43393">
    <property type="entry name" value="CYTOKININ RIBOSIDE 5'-MONOPHOSPHATE PHOSPHORIBOHYDROLASE"/>
    <property type="match status" value="1"/>
</dbReference>
<dbReference type="Proteomes" id="UP000464214">
    <property type="component" value="Chromosome"/>
</dbReference>
<dbReference type="InterPro" id="IPR052341">
    <property type="entry name" value="LOG_family_nucleotidases"/>
</dbReference>
<feature type="compositionally biased region" description="Polar residues" evidence="3">
    <location>
        <begin position="15"/>
        <end position="26"/>
    </location>
</feature>
<evidence type="ECO:0000313" key="5">
    <source>
        <dbReference type="Proteomes" id="UP000464214"/>
    </source>
</evidence>
<dbReference type="Gene3D" id="3.40.50.450">
    <property type="match status" value="1"/>
</dbReference>
<proteinExistence type="inferred from homology"/>
<dbReference type="AlphaFoldDB" id="A0A6P1P232"/>
<dbReference type="EC" id="3.2.2.n1" evidence="2"/>
<name>A0A6P1P232_9BACT</name>
<dbReference type="PANTHER" id="PTHR43393:SF3">
    <property type="entry name" value="LYSINE DECARBOXYLASE-LIKE PROTEIN"/>
    <property type="match status" value="1"/>
</dbReference>
<evidence type="ECO:0000313" key="4">
    <source>
        <dbReference type="EMBL" id="QHL88456.1"/>
    </source>
</evidence>
<evidence type="ECO:0000256" key="1">
    <source>
        <dbReference type="ARBA" id="ARBA00000274"/>
    </source>
</evidence>
<protein>
    <recommendedName>
        <fullName evidence="2">Cytokinin riboside 5'-monophosphate phosphoribohydrolase</fullName>
        <ecNumber evidence="2">3.2.2.n1</ecNumber>
    </recommendedName>
</protein>
<comment type="catalytic activity">
    <reaction evidence="1">
        <text>AMP + H2O = D-ribose 5-phosphate + adenine</text>
        <dbReference type="Rhea" id="RHEA:20129"/>
        <dbReference type="ChEBI" id="CHEBI:15377"/>
        <dbReference type="ChEBI" id="CHEBI:16708"/>
        <dbReference type="ChEBI" id="CHEBI:78346"/>
        <dbReference type="ChEBI" id="CHEBI:456215"/>
        <dbReference type="EC" id="3.2.2.4"/>
    </reaction>
</comment>
<reference evidence="4 5" key="1">
    <citation type="submission" date="2020-01" db="EMBL/GenBank/DDBJ databases">
        <authorList>
            <person name="Kim M."/>
        </authorList>
    </citation>
    <scope>NUCLEOTIDE SEQUENCE [LARGE SCALE GENOMIC DNA]</scope>
    <source>
        <strain evidence="4 5">BT10</strain>
    </source>
</reference>
<dbReference type="RefSeq" id="WP_160692876.1">
    <property type="nucleotide sequence ID" value="NZ_CP047897.1"/>
</dbReference>
<accession>A0A6P1P232</accession>
<dbReference type="GO" id="GO:0005829">
    <property type="term" value="C:cytosol"/>
    <property type="evidence" value="ECO:0007669"/>
    <property type="project" value="TreeGrafter"/>
</dbReference>
<organism evidence="4 5">
    <name type="scientific">Nibribacter ruber</name>
    <dbReference type="NCBI Taxonomy" id="2698458"/>
    <lineage>
        <taxon>Bacteria</taxon>
        <taxon>Pseudomonadati</taxon>
        <taxon>Bacteroidota</taxon>
        <taxon>Cytophagia</taxon>
        <taxon>Cytophagales</taxon>
        <taxon>Hymenobacteraceae</taxon>
        <taxon>Nibribacter</taxon>
    </lineage>
</organism>
<dbReference type="GO" id="GO:0008714">
    <property type="term" value="F:AMP nucleosidase activity"/>
    <property type="evidence" value="ECO:0007669"/>
    <property type="project" value="UniProtKB-EC"/>
</dbReference>
<feature type="compositionally biased region" description="Basic and acidic residues" evidence="3">
    <location>
        <begin position="40"/>
        <end position="49"/>
    </location>
</feature>
<keyword evidence="2" id="KW-0378">Hydrolase</keyword>
<keyword evidence="5" id="KW-1185">Reference proteome</keyword>
<dbReference type="EMBL" id="CP047897">
    <property type="protein sequence ID" value="QHL88456.1"/>
    <property type="molecule type" value="Genomic_DNA"/>
</dbReference>
<comment type="similarity">
    <text evidence="2">Belongs to the LOG family.</text>
</comment>
<evidence type="ECO:0000256" key="2">
    <source>
        <dbReference type="RuleBase" id="RU363015"/>
    </source>
</evidence>
<gene>
    <name evidence="4" type="ORF">GU926_13840</name>
</gene>
<evidence type="ECO:0000256" key="3">
    <source>
        <dbReference type="SAM" id="MobiDB-lite"/>
    </source>
</evidence>
<dbReference type="GO" id="GO:0009691">
    <property type="term" value="P:cytokinin biosynthetic process"/>
    <property type="evidence" value="ECO:0007669"/>
    <property type="project" value="UniProtKB-UniRule"/>
</dbReference>
<feature type="region of interest" description="Disordered" evidence="3">
    <location>
        <begin position="1"/>
        <end position="49"/>
    </location>
</feature>
<dbReference type="Pfam" id="PF03641">
    <property type="entry name" value="Lysine_decarbox"/>
    <property type="match status" value="1"/>
</dbReference>
<dbReference type="InterPro" id="IPR005269">
    <property type="entry name" value="LOG"/>
</dbReference>
<dbReference type="InterPro" id="IPR031100">
    <property type="entry name" value="LOG_fam"/>
</dbReference>